<dbReference type="STRING" id="45351.A7SHM8"/>
<feature type="compositionally biased region" description="Polar residues" evidence="1">
    <location>
        <begin position="128"/>
        <end position="138"/>
    </location>
</feature>
<feature type="compositionally biased region" description="Low complexity" evidence="1">
    <location>
        <begin position="401"/>
        <end position="414"/>
    </location>
</feature>
<feature type="compositionally biased region" description="Acidic residues" evidence="1">
    <location>
        <begin position="714"/>
        <end position="724"/>
    </location>
</feature>
<dbReference type="OMA" id="SHGHKMG"/>
<dbReference type="AlphaFoldDB" id="A7SHM8"/>
<feature type="compositionally biased region" description="Polar residues" evidence="1">
    <location>
        <begin position="341"/>
        <end position="358"/>
    </location>
</feature>
<proteinExistence type="predicted"/>
<feature type="region of interest" description="Disordered" evidence="1">
    <location>
        <begin position="206"/>
        <end position="523"/>
    </location>
</feature>
<dbReference type="PANTHER" id="PTHR16156:SF10">
    <property type="entry name" value="AFTIPHILIN-RELATED"/>
    <property type="match status" value="1"/>
</dbReference>
<feature type="compositionally biased region" description="Polar residues" evidence="1">
    <location>
        <begin position="830"/>
        <end position="846"/>
    </location>
</feature>
<feature type="compositionally biased region" description="Basic and acidic residues" evidence="1">
    <location>
        <begin position="621"/>
        <end position="633"/>
    </location>
</feature>
<feature type="region of interest" description="Disordered" evidence="1">
    <location>
        <begin position="81"/>
        <end position="105"/>
    </location>
</feature>
<feature type="compositionally biased region" description="Basic and acidic residues" evidence="1">
    <location>
        <begin position="141"/>
        <end position="152"/>
    </location>
</feature>
<dbReference type="GO" id="GO:0030276">
    <property type="term" value="F:clathrin binding"/>
    <property type="evidence" value="ECO:0000318"/>
    <property type="project" value="GO_Central"/>
</dbReference>
<dbReference type="InParanoid" id="A7SHM8"/>
<protein>
    <submittedName>
        <fullName evidence="2">Uncharacterized protein</fullName>
    </submittedName>
</protein>
<feature type="compositionally biased region" description="Basic and acidic residues" evidence="1">
    <location>
        <begin position="418"/>
        <end position="440"/>
    </location>
</feature>
<dbReference type="GO" id="GO:0030121">
    <property type="term" value="C:AP-1 adaptor complex"/>
    <property type="evidence" value="ECO:0000318"/>
    <property type="project" value="GO_Central"/>
</dbReference>
<dbReference type="Proteomes" id="UP000001593">
    <property type="component" value="Unassembled WGS sequence"/>
</dbReference>
<gene>
    <name evidence="2" type="ORF">NEMVEDRAFT_v1g212424</name>
</gene>
<evidence type="ECO:0000313" key="2">
    <source>
        <dbReference type="EMBL" id="EDO36762.1"/>
    </source>
</evidence>
<sequence>MSEHYLTSQYDKKSKYNYGLKNSNLYGANLGSVFADGPPPLDDTLEDDDGDIVFRDNQSKLAANLSDTSKASQLCNESINGASISNQNTSPDPSDNTKDDDFGGFASFGNFSDDGNAKDSLATSWTITPSNATKTSPSIEKFPKDSNRKTENSLKASDNFGCFSDSDEEFESFQSSEVQPDMHAVKSSNGSVLPVNLSPNNFHVSNVDGDDFQSHHIKESIPDNHVSKVAKSPGVQDGFECFSDSDDDFESFQSSQVPSNLPAYKSSTSVQVSNNQPSNHNDKHASGSEGILFDTGKSGTTNKEEPHEIDDHKKVESLGNLSSDEDFGDFALHSPPPLDDLTSSKTGHSDIESISSGDNGFGGSTCKDNSFSPKEMASSTSDSQLDSKREQGNSDYGFKDSGGSQSGSKGISIVKSRHVSDSQRNRDSPKELRHQGDNRHFSCAALSSDKEPGDNHFGEFAESSSEGQQSSKELPSLQMDISSYSGKDTPDDDNSFSNLQAITKGNEDGVEQPTDNSIHATVASHNDDDFDDFDGFKASIPTTTDSKSDDPHIYKIRFEKNEDDDFGDFDGFKASVTTTTDSKFEGSHGHKMGLEEKQKEDDDDFGDFDGFKASVTTTTDSKLEGSHGHKMGFEENQNEDDDDFGDFDGFKASVTTTTDSKFEGSHGHKMGLEEKQKEDDDDFGDFDGFKASVTTTTDSKLEGSHGHKMGFEENQNEDDDDFGDFDGFKKASPPEQKQLKSTETSDSDDYGDFSNFETPTKESYNKSDGCTGQKGKLNANKDDDFGDFSDSDMKSNSLKTVIPKIALQTKQSQANPSNEKERVDDGFADFSSSETSGFAEFSSANKSHSDPSDTTFKKTSIETTTISQSSTSQKGLSIFKPHPNSMISQLAGPVSLSITRPDDFKLGKSLVVSFLLKILENNKSSSMLKELLMSQQDGSLRFEWSLSCHHSKLLEALNMLPVRSQTTTSFQSTSKSTVMPFFSTGMTTTSFQSTSKSTVMPFFSTGMVGLGLAKSALSRQSAPLDSKDNSSSDSLSSESSSLDLDFLASSTSARKPAENRGVYEQELLGLSLQPSDTASPSPFAESPSLPSGAEAKKVFKFGNVLIPLNSDQGNKNLSGAAKEIADDLEDLSFMLSKVLMFPLKSK</sequence>
<feature type="compositionally biased region" description="Basic and acidic residues" evidence="1">
    <location>
        <begin position="699"/>
        <end position="711"/>
    </location>
</feature>
<feature type="compositionally biased region" description="Basic and acidic residues" evidence="1">
    <location>
        <begin position="660"/>
        <end position="678"/>
    </location>
</feature>
<feature type="compositionally biased region" description="Basic and acidic residues" evidence="1">
    <location>
        <begin position="212"/>
        <end position="226"/>
    </location>
</feature>
<dbReference type="InterPro" id="IPR046359">
    <property type="entry name" value="Aftin-like"/>
</dbReference>
<reference evidence="2 3" key="1">
    <citation type="journal article" date="2007" name="Science">
        <title>Sea anemone genome reveals ancestral eumetazoan gene repertoire and genomic organization.</title>
        <authorList>
            <person name="Putnam N.H."/>
            <person name="Srivastava M."/>
            <person name="Hellsten U."/>
            <person name="Dirks B."/>
            <person name="Chapman J."/>
            <person name="Salamov A."/>
            <person name="Terry A."/>
            <person name="Shapiro H."/>
            <person name="Lindquist E."/>
            <person name="Kapitonov V.V."/>
            <person name="Jurka J."/>
            <person name="Genikhovich G."/>
            <person name="Grigoriev I.V."/>
            <person name="Lucas S.M."/>
            <person name="Steele R.E."/>
            <person name="Finnerty J.R."/>
            <person name="Technau U."/>
            <person name="Martindale M.Q."/>
            <person name="Rokhsar D.S."/>
        </authorList>
    </citation>
    <scope>NUCLEOTIDE SEQUENCE [LARGE SCALE GENOMIC DNA]</scope>
    <source>
        <strain evidence="3">CH2 X CH6</strain>
    </source>
</reference>
<feature type="compositionally biased region" description="Polar residues" evidence="1">
    <location>
        <begin position="366"/>
        <end position="384"/>
    </location>
</feature>
<feature type="compositionally biased region" description="Polar residues" evidence="1">
    <location>
        <begin position="808"/>
        <end position="817"/>
    </location>
</feature>
<feature type="compositionally biased region" description="Basic and acidic residues" evidence="1">
    <location>
        <begin position="448"/>
        <end position="459"/>
    </location>
</feature>
<organism evidence="2 3">
    <name type="scientific">Nematostella vectensis</name>
    <name type="common">Starlet sea anemone</name>
    <dbReference type="NCBI Taxonomy" id="45351"/>
    <lineage>
        <taxon>Eukaryota</taxon>
        <taxon>Metazoa</taxon>
        <taxon>Cnidaria</taxon>
        <taxon>Anthozoa</taxon>
        <taxon>Hexacorallia</taxon>
        <taxon>Actiniaria</taxon>
        <taxon>Edwardsiidae</taxon>
        <taxon>Nematostella</taxon>
    </lineage>
</organism>
<feature type="region of interest" description="Disordered" evidence="1">
    <location>
        <begin position="580"/>
        <end position="878"/>
    </location>
</feature>
<feature type="compositionally biased region" description="Basic and acidic residues" evidence="1">
    <location>
        <begin position="847"/>
        <end position="860"/>
    </location>
</feature>
<keyword evidence="3" id="KW-1185">Reference proteome</keyword>
<feature type="compositionally biased region" description="Basic and acidic residues" evidence="1">
    <location>
        <begin position="582"/>
        <end position="600"/>
    </location>
</feature>
<dbReference type="GO" id="GO:0032588">
    <property type="term" value="C:trans-Golgi network membrane"/>
    <property type="evidence" value="ECO:0000318"/>
    <property type="project" value="GO_Central"/>
</dbReference>
<dbReference type="PANTHER" id="PTHR16156">
    <property type="entry name" value="AFTIPHILIN A-RELATED"/>
    <property type="match status" value="1"/>
</dbReference>
<evidence type="ECO:0000256" key="1">
    <source>
        <dbReference type="SAM" id="MobiDB-lite"/>
    </source>
</evidence>
<dbReference type="HOGENOM" id="CLU_277108_0_0_1"/>
<feature type="compositionally biased region" description="Polar residues" evidence="1">
    <location>
        <begin position="265"/>
        <end position="279"/>
    </location>
</feature>
<evidence type="ECO:0000313" key="3">
    <source>
        <dbReference type="Proteomes" id="UP000001593"/>
    </source>
</evidence>
<feature type="compositionally biased region" description="Low complexity" evidence="1">
    <location>
        <begin position="460"/>
        <end position="471"/>
    </location>
</feature>
<feature type="compositionally biased region" description="Low complexity" evidence="1">
    <location>
        <begin position="861"/>
        <end position="873"/>
    </location>
</feature>
<accession>A7SHM8</accession>
<feature type="compositionally biased region" description="Acidic residues" evidence="1">
    <location>
        <begin position="636"/>
        <end position="646"/>
    </location>
</feature>
<feature type="compositionally biased region" description="Polar residues" evidence="1">
    <location>
        <begin position="81"/>
        <end position="94"/>
    </location>
</feature>
<dbReference type="EMBL" id="DS469662">
    <property type="protein sequence ID" value="EDO36762.1"/>
    <property type="molecule type" value="Genomic_DNA"/>
</dbReference>
<name>A7SHM8_NEMVE</name>
<feature type="compositionally biased region" description="Basic and acidic residues" evidence="1">
    <location>
        <begin position="302"/>
        <end position="316"/>
    </location>
</feature>
<feature type="region of interest" description="Disordered" evidence="1">
    <location>
        <begin position="128"/>
        <end position="155"/>
    </location>
</feature>